<dbReference type="EMBL" id="HBIZ01007892">
    <property type="protein sequence ID" value="CAE0751971.1"/>
    <property type="molecule type" value="Transcribed_RNA"/>
</dbReference>
<evidence type="ECO:0000313" key="1">
    <source>
        <dbReference type="EMBL" id="CAE0751970.1"/>
    </source>
</evidence>
<dbReference type="CDD" id="cd00299">
    <property type="entry name" value="GST_C_family"/>
    <property type="match status" value="1"/>
</dbReference>
<evidence type="ECO:0000313" key="3">
    <source>
        <dbReference type="EMBL" id="CAE0751972.1"/>
    </source>
</evidence>
<organism evidence="1">
    <name type="scientific">Chrysotila carterae</name>
    <name type="common">Marine alga</name>
    <name type="synonym">Syracosphaera carterae</name>
    <dbReference type="NCBI Taxonomy" id="13221"/>
    <lineage>
        <taxon>Eukaryota</taxon>
        <taxon>Haptista</taxon>
        <taxon>Haptophyta</taxon>
        <taxon>Prymnesiophyceae</taxon>
        <taxon>Isochrysidales</taxon>
        <taxon>Isochrysidaceae</taxon>
        <taxon>Chrysotila</taxon>
    </lineage>
</organism>
<evidence type="ECO:0000313" key="2">
    <source>
        <dbReference type="EMBL" id="CAE0751971.1"/>
    </source>
</evidence>
<dbReference type="InterPro" id="IPR036282">
    <property type="entry name" value="Glutathione-S-Trfase_C_sf"/>
</dbReference>
<sequence>MSFIVRLAKLTQPDLVARAGATKLPQLVVIPYSHYCDLAMWVLKDVPHVEYSFPPGLHVLPVLRLRVGGSKKNVSKSSAMFSGKKAAHAAGGTPTAVPVCALPDGRVLVDSWQIADEFLQQAGWSDDGLDEQLRDMLDRKIGPNSRALAYYYLFKPELSSQLYRLVTDGTGFVFRTFFWFSQPGFARRLTKMLKLDDAKVVQQIKDSLHADFAQLGTLLEALPTPFIAGQKPGLADVALATMAAPAVLPDLYCGGRYKECFDQVYLHPDVRPEIDGYRNTAVGRHTLLVYKAMRLAKTSQ</sequence>
<reference evidence="1" key="1">
    <citation type="submission" date="2021-01" db="EMBL/GenBank/DDBJ databases">
        <authorList>
            <person name="Corre E."/>
            <person name="Pelletier E."/>
            <person name="Niang G."/>
            <person name="Scheremetjew M."/>
            <person name="Finn R."/>
            <person name="Kale V."/>
            <person name="Holt S."/>
            <person name="Cochrane G."/>
            <person name="Meng A."/>
            <person name="Brown T."/>
            <person name="Cohen L."/>
        </authorList>
    </citation>
    <scope>NUCLEOTIDE SEQUENCE</scope>
    <source>
        <strain evidence="1">CCMP645</strain>
    </source>
</reference>
<name>A0A6S9R6P4_CHRCT</name>
<dbReference type="EMBL" id="HBIZ01007891">
    <property type="protein sequence ID" value="CAE0751970.1"/>
    <property type="molecule type" value="Transcribed_RNA"/>
</dbReference>
<evidence type="ECO:0008006" key="4">
    <source>
        <dbReference type="Google" id="ProtNLM"/>
    </source>
</evidence>
<protein>
    <recommendedName>
        <fullName evidence="4">GST N-terminal domain-containing protein</fullName>
    </recommendedName>
</protein>
<proteinExistence type="predicted"/>
<dbReference type="AlphaFoldDB" id="A0A6S9R6P4"/>
<dbReference type="SUPFAM" id="SSF47616">
    <property type="entry name" value="GST C-terminal domain-like"/>
    <property type="match status" value="1"/>
</dbReference>
<dbReference type="EMBL" id="HBIZ01007893">
    <property type="protein sequence ID" value="CAE0751972.1"/>
    <property type="molecule type" value="Transcribed_RNA"/>
</dbReference>
<gene>
    <name evidence="1" type="ORF">PCAR00345_LOCUS4555</name>
    <name evidence="2" type="ORF">PCAR00345_LOCUS4556</name>
    <name evidence="3" type="ORF">PCAR00345_LOCUS4557</name>
</gene>
<accession>A0A6S9R6P4</accession>